<dbReference type="SUPFAM" id="SSF102405">
    <property type="entry name" value="MCP/YpsA-like"/>
    <property type="match status" value="1"/>
</dbReference>
<dbReference type="Proteomes" id="UP000004470">
    <property type="component" value="Unassembled WGS sequence"/>
</dbReference>
<dbReference type="InterPro" id="IPR005269">
    <property type="entry name" value="LOG"/>
</dbReference>
<dbReference type="AlphaFoldDB" id="E0NGZ6"/>
<dbReference type="GO" id="GO:0016799">
    <property type="term" value="F:hydrolase activity, hydrolyzing N-glycosyl compounds"/>
    <property type="evidence" value="ECO:0007669"/>
    <property type="project" value="TreeGrafter"/>
</dbReference>
<keyword evidence="4" id="KW-1185">Reference proteome</keyword>
<dbReference type="PANTHER" id="PTHR31223">
    <property type="entry name" value="LOG FAMILY PROTEIN YJL055W"/>
    <property type="match status" value="1"/>
</dbReference>
<accession>E0NGZ6</accession>
<dbReference type="EMBL" id="AEEG01000004">
    <property type="protein sequence ID" value="EFL95456.1"/>
    <property type="molecule type" value="Genomic_DNA"/>
</dbReference>
<evidence type="ECO:0000313" key="4">
    <source>
        <dbReference type="Proteomes" id="UP000004470"/>
    </source>
</evidence>
<dbReference type="NCBIfam" id="TIGR00730">
    <property type="entry name" value="Rossman fold protein, TIGR00730 family"/>
    <property type="match status" value="1"/>
</dbReference>
<evidence type="ECO:0000256" key="2">
    <source>
        <dbReference type="RuleBase" id="RU363015"/>
    </source>
</evidence>
<keyword evidence="2" id="KW-0203">Cytokinin biosynthesis</keyword>
<gene>
    <name evidence="3" type="ORF">HMPREF0623_1193</name>
</gene>
<dbReference type="HOGENOM" id="CLU_058336_4_2_9"/>
<protein>
    <recommendedName>
        <fullName evidence="2">Cytokinin riboside 5'-monophosphate phosphoribohydrolase</fullName>
        <ecNumber evidence="2">3.2.2.n1</ecNumber>
    </recommendedName>
</protein>
<comment type="similarity">
    <text evidence="1 2">Belongs to the LOG family.</text>
</comment>
<sequence>MNWRGKIAITLKLRKEFSFMKKIAVFCGAAEGESPRYTAAAQQLGKYLANHQMGLVYGGGKYGLMGQIATAVLESGGYVEGIIPQNLADRGASYSAISKLEVVENMPVRKQRMMELADGFVALPGGPGTLEEIAEVYSWSLIGENAKPCALYNVAHYYDALQEFYDRMVKNGFLAKPAREKLLFSDSLDEIFQFINSYTPPAIRQY</sequence>
<dbReference type="Pfam" id="PF03641">
    <property type="entry name" value="Lysine_decarbox"/>
    <property type="match status" value="1"/>
</dbReference>
<proteinExistence type="inferred from homology"/>
<dbReference type="eggNOG" id="COG1611">
    <property type="taxonomic scope" value="Bacteria"/>
</dbReference>
<reference evidence="3" key="1">
    <citation type="submission" date="2010-07" db="EMBL/GenBank/DDBJ databases">
        <authorList>
            <person name="Muzny D."/>
            <person name="Qin X."/>
            <person name="Deng J."/>
            <person name="Jiang H."/>
            <person name="Liu Y."/>
            <person name="Qu J."/>
            <person name="Song X.-Z."/>
            <person name="Zhang L."/>
            <person name="Thornton R."/>
            <person name="Coyle M."/>
            <person name="Francisco L."/>
            <person name="Jackson L."/>
            <person name="Javaid M."/>
            <person name="Korchina V."/>
            <person name="Kovar C."/>
            <person name="Mata R."/>
            <person name="Mathew T."/>
            <person name="Ngo R."/>
            <person name="Nguyen L."/>
            <person name="Nguyen N."/>
            <person name="Okwuonu G."/>
            <person name="Ongeri F."/>
            <person name="Pham C."/>
            <person name="Simmons D."/>
            <person name="Wilczek-Boney K."/>
            <person name="Hale W."/>
            <person name="Jakkamsetti A."/>
            <person name="Pham P."/>
            <person name="Ruth R."/>
            <person name="San Lucas F."/>
            <person name="Warren J."/>
            <person name="Zhang J."/>
            <person name="Zhao Z."/>
            <person name="Zhou C."/>
            <person name="Zhu D."/>
            <person name="Lee S."/>
            <person name="Bess C."/>
            <person name="Blankenburg K."/>
            <person name="Forbes L."/>
            <person name="Fu Q."/>
            <person name="Gubbala S."/>
            <person name="Hirani K."/>
            <person name="Jayaseelan J.C."/>
            <person name="Lara F."/>
            <person name="Munidasa M."/>
            <person name="Palculict T."/>
            <person name="Patil S."/>
            <person name="Pu L.-L."/>
            <person name="Saada N."/>
            <person name="Tang L."/>
            <person name="Weissenberger G."/>
            <person name="Zhu Y."/>
            <person name="Hemphill L."/>
            <person name="Shang Y."/>
            <person name="Youmans B."/>
            <person name="Ayvaz T."/>
            <person name="Ross M."/>
            <person name="Santibanez J."/>
            <person name="Aqrawi P."/>
            <person name="Gross S."/>
            <person name="Joshi V."/>
            <person name="Fowler G."/>
            <person name="Nazareth L."/>
            <person name="Reid J."/>
            <person name="Worley K."/>
            <person name="Petrosino J."/>
            <person name="Highlander S."/>
            <person name="Gibbs R."/>
        </authorList>
    </citation>
    <scope>NUCLEOTIDE SEQUENCE [LARGE SCALE GENOMIC DNA]</scope>
    <source>
        <strain evidence="3">DSM 20284</strain>
    </source>
</reference>
<evidence type="ECO:0000256" key="1">
    <source>
        <dbReference type="ARBA" id="ARBA00006763"/>
    </source>
</evidence>
<organism evidence="3 4">
    <name type="scientific">Pediococcus acidilactici DSM 20284</name>
    <dbReference type="NCBI Taxonomy" id="862514"/>
    <lineage>
        <taxon>Bacteria</taxon>
        <taxon>Bacillati</taxon>
        <taxon>Bacillota</taxon>
        <taxon>Bacilli</taxon>
        <taxon>Lactobacillales</taxon>
        <taxon>Lactobacillaceae</taxon>
        <taxon>Pediococcus</taxon>
        <taxon>Pediococcus acidilactici group</taxon>
    </lineage>
</organism>
<dbReference type="Gene3D" id="3.40.50.450">
    <property type="match status" value="1"/>
</dbReference>
<dbReference type="PANTHER" id="PTHR31223:SF70">
    <property type="entry name" value="LOG FAMILY PROTEIN YJL055W"/>
    <property type="match status" value="1"/>
</dbReference>
<dbReference type="EC" id="3.2.2.n1" evidence="2"/>
<dbReference type="InterPro" id="IPR031100">
    <property type="entry name" value="LOG_fam"/>
</dbReference>
<evidence type="ECO:0000313" key="3">
    <source>
        <dbReference type="EMBL" id="EFL95456.1"/>
    </source>
</evidence>
<comment type="caution">
    <text evidence="3">The sequence shown here is derived from an EMBL/GenBank/DDBJ whole genome shotgun (WGS) entry which is preliminary data.</text>
</comment>
<name>E0NGZ6_PEDAC</name>
<dbReference type="GO" id="GO:0005829">
    <property type="term" value="C:cytosol"/>
    <property type="evidence" value="ECO:0007669"/>
    <property type="project" value="TreeGrafter"/>
</dbReference>
<dbReference type="GO" id="GO:0009691">
    <property type="term" value="P:cytokinin biosynthetic process"/>
    <property type="evidence" value="ECO:0007669"/>
    <property type="project" value="UniProtKB-UniRule"/>
</dbReference>
<keyword evidence="2" id="KW-0378">Hydrolase</keyword>